<evidence type="ECO:0008006" key="3">
    <source>
        <dbReference type="Google" id="ProtNLM"/>
    </source>
</evidence>
<comment type="caution">
    <text evidence="1">The sequence shown here is derived from an EMBL/GenBank/DDBJ whole genome shotgun (WGS) entry which is preliminary data.</text>
</comment>
<keyword evidence="2" id="KW-1185">Reference proteome</keyword>
<protein>
    <recommendedName>
        <fullName evidence="3">Lipoprotein</fullName>
    </recommendedName>
</protein>
<dbReference type="RefSeq" id="WP_204401723.1">
    <property type="nucleotide sequence ID" value="NZ_JAFBEE010000008.1"/>
</dbReference>
<name>A0ABS2NPW7_9FIRM</name>
<evidence type="ECO:0000313" key="2">
    <source>
        <dbReference type="Proteomes" id="UP001314796"/>
    </source>
</evidence>
<reference evidence="1 2" key="1">
    <citation type="submission" date="2021-01" db="EMBL/GenBank/DDBJ databases">
        <title>Genomic Encyclopedia of Type Strains, Phase IV (KMG-IV): sequencing the most valuable type-strain genomes for metagenomic binning, comparative biology and taxonomic classification.</title>
        <authorList>
            <person name="Goeker M."/>
        </authorList>
    </citation>
    <scope>NUCLEOTIDE SEQUENCE [LARGE SCALE GENOMIC DNA]</scope>
    <source>
        <strain evidence="1 2">DSM 25890</strain>
    </source>
</reference>
<dbReference type="EMBL" id="JAFBEE010000008">
    <property type="protein sequence ID" value="MBM7614993.1"/>
    <property type="molecule type" value="Genomic_DNA"/>
</dbReference>
<evidence type="ECO:0000313" key="1">
    <source>
        <dbReference type="EMBL" id="MBM7614993.1"/>
    </source>
</evidence>
<sequence>MKKAIIIICLLALVGGGVGCSPNQRVVERLQKIEAMEPYREYSPFRVEEGRLYFTTLENDGLNVYRMNIKSKEVDKIFSRIEEYDSFVPLVEDEAVYVDAEGNLFHKKNGKEKKIDTQISGLNSPNVLIAPTRDGVLYTKGTHESSDLYMHLFEEDESRLIKRNITEEAYNNFSFATQWSNERNYFVFNNNEVYNNKGEKISNIEATSMRWAPKDNYIAYIQKPDNREGNKVQIGHWQTYIGEKFILHNVDNGEEKVMLKTSYGLVDPIDSIQWSKNGEMTAVLEGKVNRGKEDVLEKIDYKGVQVYHIATEKLTKMEGLKFNFYQLLFNEYVYGKNLGEQGPLEIRPIGEGEEKTFKEPLMLNDKDLFMIINQDKAYLINGDELIQLDDKGESNSLMRFPWTPYAMYYDEKNQGLIIINEAKEMFLYSL</sequence>
<accession>A0ABS2NPW7</accession>
<organism evidence="1 2">
    <name type="scientific">Alkaliphilus hydrothermalis</name>
    <dbReference type="NCBI Taxonomy" id="1482730"/>
    <lineage>
        <taxon>Bacteria</taxon>
        <taxon>Bacillati</taxon>
        <taxon>Bacillota</taxon>
        <taxon>Clostridia</taxon>
        <taxon>Peptostreptococcales</taxon>
        <taxon>Natronincolaceae</taxon>
        <taxon>Alkaliphilus</taxon>
    </lineage>
</organism>
<dbReference type="SUPFAM" id="SSF69322">
    <property type="entry name" value="Tricorn protease domain 2"/>
    <property type="match status" value="1"/>
</dbReference>
<dbReference type="Proteomes" id="UP001314796">
    <property type="component" value="Unassembled WGS sequence"/>
</dbReference>
<gene>
    <name evidence="1" type="ORF">JOC73_001555</name>
</gene>
<proteinExistence type="predicted"/>
<dbReference type="PROSITE" id="PS51257">
    <property type="entry name" value="PROKAR_LIPOPROTEIN"/>
    <property type="match status" value="1"/>
</dbReference>